<dbReference type="InterPro" id="IPR038729">
    <property type="entry name" value="Rad50/SbcC_AAA"/>
</dbReference>
<proteinExistence type="predicted"/>
<dbReference type="GO" id="GO:0006302">
    <property type="term" value="P:double-strand break repair"/>
    <property type="evidence" value="ECO:0007669"/>
    <property type="project" value="InterPro"/>
</dbReference>
<reference evidence="4" key="1">
    <citation type="submission" date="2017-05" db="EMBL/GenBank/DDBJ databases">
        <title>Complete and WGS of Bordetella genogroups.</title>
        <authorList>
            <person name="Spilker T."/>
            <person name="Lipuma J."/>
        </authorList>
    </citation>
    <scope>NUCLEOTIDE SEQUENCE [LARGE SCALE GENOMIC DNA]</scope>
    <source>
        <strain evidence="4">AU8256</strain>
    </source>
</reference>
<dbReference type="RefSeq" id="WP_094806339.1">
    <property type="nucleotide sequence ID" value="NZ_NEVT01000003.1"/>
</dbReference>
<gene>
    <name evidence="3" type="ORF">CAL24_08175</name>
</gene>
<dbReference type="Proteomes" id="UP000215633">
    <property type="component" value="Unassembled WGS sequence"/>
</dbReference>
<feature type="coiled-coil region" evidence="1">
    <location>
        <begin position="222"/>
        <end position="283"/>
    </location>
</feature>
<protein>
    <submittedName>
        <fullName evidence="3">Recombinase RecF</fullName>
    </submittedName>
</protein>
<dbReference type="PANTHER" id="PTHR32114">
    <property type="entry name" value="ABC TRANSPORTER ABCH.3"/>
    <property type="match status" value="1"/>
</dbReference>
<dbReference type="SUPFAM" id="SSF52540">
    <property type="entry name" value="P-loop containing nucleoside triphosphate hydrolases"/>
    <property type="match status" value="1"/>
</dbReference>
<evidence type="ECO:0000259" key="2">
    <source>
        <dbReference type="Pfam" id="PF13476"/>
    </source>
</evidence>
<evidence type="ECO:0000313" key="4">
    <source>
        <dbReference type="Proteomes" id="UP000215633"/>
    </source>
</evidence>
<evidence type="ECO:0000256" key="1">
    <source>
        <dbReference type="SAM" id="Coils"/>
    </source>
</evidence>
<dbReference type="Pfam" id="PF13476">
    <property type="entry name" value="AAA_23"/>
    <property type="match status" value="1"/>
</dbReference>
<accession>A0A261W0V1</accession>
<evidence type="ECO:0000313" key="3">
    <source>
        <dbReference type="EMBL" id="OZI79879.1"/>
    </source>
</evidence>
<name>A0A261W0V1_9BORD</name>
<keyword evidence="1" id="KW-0175">Coiled coil</keyword>
<comment type="caution">
    <text evidence="3">The sequence shown here is derived from an EMBL/GenBank/DDBJ whole genome shotgun (WGS) entry which is preliminary data.</text>
</comment>
<organism evidence="3 4">
    <name type="scientific">Bordetella genomosp. 2</name>
    <dbReference type="NCBI Taxonomy" id="1983456"/>
    <lineage>
        <taxon>Bacteria</taxon>
        <taxon>Pseudomonadati</taxon>
        <taxon>Pseudomonadota</taxon>
        <taxon>Betaproteobacteria</taxon>
        <taxon>Burkholderiales</taxon>
        <taxon>Alcaligenaceae</taxon>
        <taxon>Bordetella</taxon>
    </lineage>
</organism>
<feature type="domain" description="Rad50/SbcC-type AAA" evidence="2">
    <location>
        <begin position="6"/>
        <end position="69"/>
    </location>
</feature>
<dbReference type="EMBL" id="NEVT01000003">
    <property type="protein sequence ID" value="OZI79879.1"/>
    <property type="molecule type" value="Genomic_DNA"/>
</dbReference>
<keyword evidence="4" id="KW-1185">Reference proteome</keyword>
<dbReference type="Gene3D" id="3.40.50.300">
    <property type="entry name" value="P-loop containing nucleotide triphosphate hydrolases"/>
    <property type="match status" value="1"/>
</dbReference>
<dbReference type="InterPro" id="IPR027417">
    <property type="entry name" value="P-loop_NTPase"/>
</dbReference>
<dbReference type="AlphaFoldDB" id="A0A261W0V1"/>
<dbReference type="GO" id="GO:0016887">
    <property type="term" value="F:ATP hydrolysis activity"/>
    <property type="evidence" value="ECO:0007669"/>
    <property type="project" value="InterPro"/>
</dbReference>
<dbReference type="PANTHER" id="PTHR32114:SF2">
    <property type="entry name" value="ABC TRANSPORTER ABCH.3"/>
    <property type="match status" value="1"/>
</dbReference>
<sequence>MRLTNLSVSNFQGVQSAELPLPAAIGFITGDNYAGKSTIAEAVRMALLGSAERVSLKKELGQVVRDGAKLGSVAVDVDGAPVAITLPSGKRSGEEAVPPNPALPYVLSPELFAAAKPDDRRQLLFTLTGTRATPDEIERRLLERGCHKVLVAQMKPILRSGFAAGAEFAKKQATEAKGAWRGVTNETWGSQKGETWRAEVPAFDQAALAAAQTDLAGIDGRIEAAAKAVGSLEQQLRAYQGQKDQLAALQERAGRLDSLRAKLDCDQQDLDAWTAKVQELQAKAGTGPRKGLVHDLARCLAEAYEAHSFPAELGEQIDRVLDAYEAQYGSLDAAGDPDAAAALPKAIEARDLSARAAENCRRDIAAAEAAAEDLKSRAAPEAVADEDVAAARAHLAGLRTERGAAHARVDALLAAKQAAVGAAQRTRSAAGYHTEVMAWDAIGAALSPDGIPGEILAKALQPVNDELLALSECAGWPVVRIDGEMTITAGGRAYRLLSESERWRTDALLALAIAHLSGLRCAILDRFDCLNLAGRSEILGLLDALAADGDIDTVLLLGTLKAAPAAPSEAFTVYWIEQGRIRVATLKEAA</sequence>